<dbReference type="Proteomes" id="UP000064939">
    <property type="component" value="Chromosome"/>
</dbReference>
<dbReference type="STRING" id="1324350.AOY20_01495"/>
<dbReference type="InterPro" id="IPR013360">
    <property type="entry name" value="Pilus_4_PilW"/>
</dbReference>
<keyword evidence="2 3" id="KW-0802">TPR repeat</keyword>
<organism evidence="4 5">
    <name type="scientific">Acinetobacter equi</name>
    <dbReference type="NCBI Taxonomy" id="1324350"/>
    <lineage>
        <taxon>Bacteria</taxon>
        <taxon>Pseudomonadati</taxon>
        <taxon>Pseudomonadota</taxon>
        <taxon>Gammaproteobacteria</taxon>
        <taxon>Moraxellales</taxon>
        <taxon>Moraxellaceae</taxon>
        <taxon>Acinetobacter</taxon>
    </lineage>
</organism>
<evidence type="ECO:0000313" key="4">
    <source>
        <dbReference type="EMBL" id="ALH96644.1"/>
    </source>
</evidence>
<dbReference type="NCBIfam" id="TIGR02521">
    <property type="entry name" value="type_IV_pilW"/>
    <property type="match status" value="1"/>
</dbReference>
<evidence type="ECO:0000256" key="2">
    <source>
        <dbReference type="ARBA" id="ARBA00022803"/>
    </source>
</evidence>
<gene>
    <name evidence="4" type="ORF">AOY20_01495</name>
</gene>
<dbReference type="InterPro" id="IPR019734">
    <property type="entry name" value="TPR_rpt"/>
</dbReference>
<name>A0A0N9W5S0_9GAMM</name>
<accession>A0A0N9W5S0</accession>
<evidence type="ECO:0000313" key="5">
    <source>
        <dbReference type="Proteomes" id="UP000064939"/>
    </source>
</evidence>
<protein>
    <submittedName>
        <fullName evidence="4">Pilus assembly protein PilW</fullName>
    </submittedName>
</protein>
<evidence type="ECO:0000256" key="3">
    <source>
        <dbReference type="PROSITE-ProRule" id="PRU00339"/>
    </source>
</evidence>
<dbReference type="KEGG" id="aei:AOY20_01495"/>
<feature type="repeat" description="TPR" evidence="3">
    <location>
        <begin position="125"/>
        <end position="158"/>
    </location>
</feature>
<reference evidence="4 5" key="1">
    <citation type="journal article" date="2015" name="Int. J. Syst. Evol. Microbiol.">
        <title>Acinetobacter equi sp. nov. isolated from horse faeces.</title>
        <authorList>
            <person name="Poppel M.T."/>
            <person name="Skiebe E."/>
            <person name="Laue M."/>
            <person name="Bergmann H."/>
            <person name="Ebersberger I."/>
            <person name="Garn T."/>
            <person name="Fruth A."/>
            <person name="Baumgardt S."/>
            <person name="Busse H.J."/>
            <person name="Wilharm G."/>
        </authorList>
    </citation>
    <scope>NUCLEOTIDE SEQUENCE [LARGE SCALE GENOMIC DNA]</scope>
    <source>
        <strain evidence="4 5">114</strain>
    </source>
</reference>
<dbReference type="InterPro" id="IPR011990">
    <property type="entry name" value="TPR-like_helical_dom_sf"/>
</dbReference>
<dbReference type="AlphaFoldDB" id="A0A0N9W5S0"/>
<dbReference type="Pfam" id="PF13431">
    <property type="entry name" value="TPR_17"/>
    <property type="match status" value="1"/>
</dbReference>
<dbReference type="SMART" id="SM00028">
    <property type="entry name" value="TPR"/>
    <property type="match status" value="4"/>
</dbReference>
<sequence length="247" mass="28299">MVGCQTVNGSKTDPKTAVQVRTQMAAEYIKQHRYDAAKRELDIALQLNSRDASANMMMGILLQQEGSQINIEKAERYLKTAIAAEPKNAQIRNNYGTYLSQIERYNEALQQFEIAGSTLGYEQRYTAFENKGRIYVKLNDIVNAEKSFNQALHVNRNSYVSMIELAELNYLRDDLPSATKFYQQAVALVGEKNLNARALWVGIRLARANGNPLEMQVLVNQLRALYPDSQEYQRYLQLQYNTEVVWK</sequence>
<keyword evidence="5" id="KW-1185">Reference proteome</keyword>
<dbReference type="Pfam" id="PF13181">
    <property type="entry name" value="TPR_8"/>
    <property type="match status" value="1"/>
</dbReference>
<dbReference type="Gene3D" id="1.25.40.10">
    <property type="entry name" value="Tetratricopeptide repeat domain"/>
    <property type="match status" value="1"/>
</dbReference>
<proteinExistence type="predicted"/>
<keyword evidence="1" id="KW-0677">Repeat</keyword>
<dbReference type="SUPFAM" id="SSF81901">
    <property type="entry name" value="HCP-like"/>
    <property type="match status" value="1"/>
</dbReference>
<dbReference type="EMBL" id="CP012808">
    <property type="protein sequence ID" value="ALH96644.1"/>
    <property type="molecule type" value="Genomic_DNA"/>
</dbReference>
<dbReference type="PANTHER" id="PTHR44186">
    <property type="match status" value="1"/>
</dbReference>
<dbReference type="PROSITE" id="PS50005">
    <property type="entry name" value="TPR"/>
    <property type="match status" value="1"/>
</dbReference>
<evidence type="ECO:0000256" key="1">
    <source>
        <dbReference type="ARBA" id="ARBA00022737"/>
    </source>
</evidence>
<dbReference type="PANTHER" id="PTHR44186:SF1">
    <property type="entry name" value="BARDET-BIEDL SYNDROME 4 PROTEIN"/>
    <property type="match status" value="1"/>
</dbReference>